<keyword evidence="9" id="KW-1133">Transmembrane helix</keyword>
<protein>
    <submittedName>
        <fullName evidence="11">Endonuclease/exonuclease/phosphatase family protein</fullName>
    </submittedName>
</protein>
<comment type="caution">
    <text evidence="11">The sequence shown here is derived from an EMBL/GenBank/DDBJ whole genome shotgun (WGS) entry which is preliminary data.</text>
</comment>
<reference evidence="11" key="1">
    <citation type="submission" date="2020-10" db="EMBL/GenBank/DDBJ databases">
        <authorList>
            <person name="Gilroy R."/>
        </authorList>
    </citation>
    <scope>NUCLEOTIDE SEQUENCE</scope>
    <source>
        <strain evidence="11">1383</strain>
    </source>
</reference>
<keyword evidence="11" id="KW-0255">Endonuclease</keyword>
<sequence length="360" mass="39425">MLIINWVIKTVNLLCALALAAVFLCSHFPPESLPYISVAGLLAPFLIIVNVFFALFWVIRLKPFALYSILALAAGWSQLGHAFALGGGEKVSEADTLRVVSYNVHGFNYKDKDAKESPAEKIAREVARYAPDVVCFQEYVRGKCDMSAYRYSYVQPHGGGNDAVFSKYPIVGTGNLDFPRTQNNAVYADIRLPEGRVVRVYSVHLQSLGISADEVNELTSLSSDQLKDRAKGLLGRLNTGFVRQQSQVEALRASIDASPYPCIVAGDFNNTPFSYAFLTIAGDDLTDAFSQAGFGFGRTFRAIKLYPLRIDFILADEQTFRPAKFSTLRSDASDHNGITALLVLVPVAGDGKTASEDEKP</sequence>
<evidence type="ECO:0000256" key="4">
    <source>
        <dbReference type="ARBA" id="ARBA00022723"/>
    </source>
</evidence>
<dbReference type="InterPro" id="IPR005135">
    <property type="entry name" value="Endo/exonuclease/phosphatase"/>
</dbReference>
<feature type="transmembrane region" description="Helical" evidence="9">
    <location>
        <begin position="64"/>
        <end position="84"/>
    </location>
</feature>
<evidence type="ECO:0000256" key="7">
    <source>
        <dbReference type="ARBA" id="ARBA00022842"/>
    </source>
</evidence>
<dbReference type="PANTHER" id="PTHR15822:SF4">
    <property type="entry name" value="TYROSYL-DNA PHOSPHODIESTERASE 2"/>
    <property type="match status" value="1"/>
</dbReference>
<dbReference type="InterPro" id="IPR051547">
    <property type="entry name" value="TDP2-like"/>
</dbReference>
<evidence type="ECO:0000256" key="3">
    <source>
        <dbReference type="ARBA" id="ARBA00022722"/>
    </source>
</evidence>
<dbReference type="GO" id="GO:0004519">
    <property type="term" value="F:endonuclease activity"/>
    <property type="evidence" value="ECO:0007669"/>
    <property type="project" value="UniProtKB-KW"/>
</dbReference>
<proteinExistence type="predicted"/>
<keyword evidence="5" id="KW-0227">DNA damage</keyword>
<dbReference type="Pfam" id="PF03372">
    <property type="entry name" value="Exo_endo_phos"/>
    <property type="match status" value="1"/>
</dbReference>
<dbReference type="InterPro" id="IPR036691">
    <property type="entry name" value="Endo/exonu/phosph_ase_sf"/>
</dbReference>
<dbReference type="Gene3D" id="3.60.10.10">
    <property type="entry name" value="Endonuclease/exonuclease/phosphatase"/>
    <property type="match status" value="1"/>
</dbReference>
<keyword evidence="7" id="KW-0460">Magnesium</keyword>
<keyword evidence="4" id="KW-0479">Metal-binding</keyword>
<evidence type="ECO:0000259" key="10">
    <source>
        <dbReference type="Pfam" id="PF03372"/>
    </source>
</evidence>
<dbReference type="SUPFAM" id="SSF56219">
    <property type="entry name" value="DNase I-like"/>
    <property type="match status" value="1"/>
</dbReference>
<reference evidence="11" key="2">
    <citation type="journal article" date="2021" name="PeerJ">
        <title>Extensive microbial diversity within the chicken gut microbiome revealed by metagenomics and culture.</title>
        <authorList>
            <person name="Gilroy R."/>
            <person name="Ravi A."/>
            <person name="Getino M."/>
            <person name="Pursley I."/>
            <person name="Horton D.L."/>
            <person name="Alikhan N.F."/>
            <person name="Baker D."/>
            <person name="Gharbi K."/>
            <person name="Hall N."/>
            <person name="Watson M."/>
            <person name="Adriaenssens E.M."/>
            <person name="Foster-Nyarko E."/>
            <person name="Jarju S."/>
            <person name="Secka A."/>
            <person name="Antonio M."/>
            <person name="Oren A."/>
            <person name="Chaudhuri R.R."/>
            <person name="La Ragione R."/>
            <person name="Hildebrand F."/>
            <person name="Pallen M.J."/>
        </authorList>
    </citation>
    <scope>NUCLEOTIDE SEQUENCE</scope>
    <source>
        <strain evidence="11">1383</strain>
    </source>
</reference>
<dbReference type="AlphaFoldDB" id="A0A9D1H9R0"/>
<dbReference type="EMBL" id="DVLY01000022">
    <property type="protein sequence ID" value="HIT97395.1"/>
    <property type="molecule type" value="Genomic_DNA"/>
</dbReference>
<evidence type="ECO:0000313" key="11">
    <source>
        <dbReference type="EMBL" id="HIT97395.1"/>
    </source>
</evidence>
<keyword evidence="6" id="KW-0378">Hydrolase</keyword>
<evidence type="ECO:0000256" key="5">
    <source>
        <dbReference type="ARBA" id="ARBA00022763"/>
    </source>
</evidence>
<gene>
    <name evidence="11" type="ORF">IAC44_01000</name>
</gene>
<keyword evidence="8" id="KW-0234">DNA repair</keyword>
<evidence type="ECO:0000256" key="1">
    <source>
        <dbReference type="ARBA" id="ARBA00001936"/>
    </source>
</evidence>
<evidence type="ECO:0000256" key="8">
    <source>
        <dbReference type="ARBA" id="ARBA00023204"/>
    </source>
</evidence>
<evidence type="ECO:0000313" key="12">
    <source>
        <dbReference type="Proteomes" id="UP000824161"/>
    </source>
</evidence>
<dbReference type="Proteomes" id="UP000824161">
    <property type="component" value="Unassembled WGS sequence"/>
</dbReference>
<feature type="transmembrane region" description="Helical" evidence="9">
    <location>
        <begin position="12"/>
        <end position="29"/>
    </location>
</feature>
<evidence type="ECO:0000256" key="6">
    <source>
        <dbReference type="ARBA" id="ARBA00022801"/>
    </source>
</evidence>
<organism evidence="11 12">
    <name type="scientific">Candidatus Merdimorpha stercoravium</name>
    <dbReference type="NCBI Taxonomy" id="2840863"/>
    <lineage>
        <taxon>Bacteria</taxon>
        <taxon>Pseudomonadati</taxon>
        <taxon>Bacteroidota</taxon>
        <taxon>Flavobacteriia</taxon>
        <taxon>Flavobacteriales</taxon>
        <taxon>Candidatus Merdimorpha</taxon>
    </lineage>
</organism>
<dbReference type="PANTHER" id="PTHR15822">
    <property type="entry name" value="TRAF AND TNF RECEPTOR-ASSOCIATED PROTEIN"/>
    <property type="match status" value="1"/>
</dbReference>
<comment type="cofactor">
    <cofactor evidence="1">
        <name>Mn(2+)</name>
        <dbReference type="ChEBI" id="CHEBI:29035"/>
    </cofactor>
</comment>
<keyword evidence="9" id="KW-0812">Transmembrane</keyword>
<name>A0A9D1H9R0_9FLAO</name>
<dbReference type="GO" id="GO:0006281">
    <property type="term" value="P:DNA repair"/>
    <property type="evidence" value="ECO:0007669"/>
    <property type="project" value="UniProtKB-KW"/>
</dbReference>
<feature type="transmembrane region" description="Helical" evidence="9">
    <location>
        <begin position="35"/>
        <end position="57"/>
    </location>
</feature>
<comment type="cofactor">
    <cofactor evidence="2">
        <name>Mg(2+)</name>
        <dbReference type="ChEBI" id="CHEBI:18420"/>
    </cofactor>
</comment>
<dbReference type="CDD" id="cd09084">
    <property type="entry name" value="EEP-2"/>
    <property type="match status" value="1"/>
</dbReference>
<evidence type="ECO:0000256" key="2">
    <source>
        <dbReference type="ARBA" id="ARBA00001946"/>
    </source>
</evidence>
<dbReference type="GO" id="GO:0016787">
    <property type="term" value="F:hydrolase activity"/>
    <property type="evidence" value="ECO:0007669"/>
    <property type="project" value="UniProtKB-KW"/>
</dbReference>
<accession>A0A9D1H9R0</accession>
<evidence type="ECO:0000256" key="9">
    <source>
        <dbReference type="SAM" id="Phobius"/>
    </source>
</evidence>
<dbReference type="GO" id="GO:0046872">
    <property type="term" value="F:metal ion binding"/>
    <property type="evidence" value="ECO:0007669"/>
    <property type="project" value="UniProtKB-KW"/>
</dbReference>
<keyword evidence="9" id="KW-0472">Membrane</keyword>
<feature type="domain" description="Endonuclease/exonuclease/phosphatase" evidence="10">
    <location>
        <begin position="100"/>
        <end position="335"/>
    </location>
</feature>
<keyword evidence="3" id="KW-0540">Nuclease</keyword>